<dbReference type="EMBL" id="JBGMEL010000003">
    <property type="protein sequence ID" value="MFA0789748.1"/>
    <property type="molecule type" value="Genomic_DNA"/>
</dbReference>
<evidence type="ECO:0000256" key="1">
    <source>
        <dbReference type="ARBA" id="ARBA00004496"/>
    </source>
</evidence>
<feature type="domain" description="UspA" evidence="5">
    <location>
        <begin position="154"/>
        <end position="300"/>
    </location>
</feature>
<organism evidence="6 7">
    <name type="scientific">Microbulbifer echini</name>
    <dbReference type="NCBI Taxonomy" id="1529067"/>
    <lineage>
        <taxon>Bacteria</taxon>
        <taxon>Pseudomonadati</taxon>
        <taxon>Pseudomonadota</taxon>
        <taxon>Gammaproteobacteria</taxon>
        <taxon>Cellvibrionales</taxon>
        <taxon>Microbulbiferaceae</taxon>
        <taxon>Microbulbifer</taxon>
    </lineage>
</organism>
<feature type="domain" description="UspA" evidence="5">
    <location>
        <begin position="7"/>
        <end position="141"/>
    </location>
</feature>
<dbReference type="PANTHER" id="PTHR47892">
    <property type="entry name" value="UNIVERSAL STRESS PROTEIN E"/>
    <property type="match status" value="1"/>
</dbReference>
<name>A0ABV4NK06_9GAMM</name>
<proteinExistence type="inferred from homology"/>
<reference evidence="6 7" key="1">
    <citation type="submission" date="2024-08" db="EMBL/GenBank/DDBJ databases">
        <authorList>
            <person name="Ishaq N."/>
        </authorList>
    </citation>
    <scope>NUCLEOTIDE SEQUENCE [LARGE SCALE GENOMIC DNA]</scope>
    <source>
        <strain evidence="6 7">JCM 30400</strain>
    </source>
</reference>
<keyword evidence="7" id="KW-1185">Reference proteome</keyword>
<comment type="function">
    <text evidence="4">Required for resistance to DNA-damaging agents.</text>
</comment>
<keyword evidence="3" id="KW-0963">Cytoplasm</keyword>
<dbReference type="RefSeq" id="WP_299583485.1">
    <property type="nucleotide sequence ID" value="NZ_JBGMEL010000003.1"/>
</dbReference>
<dbReference type="Proteomes" id="UP001569414">
    <property type="component" value="Unassembled WGS sequence"/>
</dbReference>
<accession>A0ABV4NK06</accession>
<dbReference type="PANTHER" id="PTHR47892:SF1">
    <property type="entry name" value="UNIVERSAL STRESS PROTEIN E"/>
    <property type="match status" value="1"/>
</dbReference>
<comment type="subcellular location">
    <subcellularLocation>
        <location evidence="1">Cytoplasm</location>
    </subcellularLocation>
</comment>
<dbReference type="SUPFAM" id="SSF52402">
    <property type="entry name" value="Adenine nucleotide alpha hydrolases-like"/>
    <property type="match status" value="2"/>
</dbReference>
<dbReference type="InterPro" id="IPR006015">
    <property type="entry name" value="Universal_stress_UspA"/>
</dbReference>
<evidence type="ECO:0000256" key="3">
    <source>
        <dbReference type="ARBA" id="ARBA00022490"/>
    </source>
</evidence>
<evidence type="ECO:0000313" key="6">
    <source>
        <dbReference type="EMBL" id="MFA0789748.1"/>
    </source>
</evidence>
<comment type="caution">
    <text evidence="6">The sequence shown here is derived from an EMBL/GenBank/DDBJ whole genome shotgun (WGS) entry which is preliminary data.</text>
</comment>
<evidence type="ECO:0000256" key="4">
    <source>
        <dbReference type="ARBA" id="ARBA00037131"/>
    </source>
</evidence>
<dbReference type="PRINTS" id="PR01438">
    <property type="entry name" value="UNVRSLSTRESS"/>
</dbReference>
<dbReference type="Pfam" id="PF00582">
    <property type="entry name" value="Usp"/>
    <property type="match status" value="2"/>
</dbReference>
<evidence type="ECO:0000259" key="5">
    <source>
        <dbReference type="Pfam" id="PF00582"/>
    </source>
</evidence>
<sequence>MPNIHKVLYVSHAAEDESSGLLQAFALARNNRAEIKVLLVCPAVPAGFEDFSNLCVEAMLKRVKSEIAATQERMKVPKEQVKMEIEWDCGPRPAERVIRRVLEEGYDLVIKNVEGLSQLKGFKAIDMELLRKSPCPVWLCRPIERTHTEIRVAVAIDPECDEGSTYDLAIRLLRWARVLADNCNGILHVISCWDFDVDEYLRRHFPLSASEEELDQATEAARAQHRSKLDVLIRASGIGGDMQVHHVIAHPDNFIPLLIDDEQLDLLVMGTVGRAGIPGFIMGNTAENILQKVSCSLLALKPSDFISPIKL</sequence>
<protein>
    <submittedName>
        <fullName evidence="6">Universal stress protein</fullName>
    </submittedName>
</protein>
<dbReference type="InterPro" id="IPR006016">
    <property type="entry name" value="UspA"/>
</dbReference>
<evidence type="ECO:0000256" key="2">
    <source>
        <dbReference type="ARBA" id="ARBA00008791"/>
    </source>
</evidence>
<evidence type="ECO:0000313" key="7">
    <source>
        <dbReference type="Proteomes" id="UP001569414"/>
    </source>
</evidence>
<comment type="similarity">
    <text evidence="2">Belongs to the universal stress protein A family.</text>
</comment>
<dbReference type="Gene3D" id="3.40.50.12370">
    <property type="match status" value="1"/>
</dbReference>
<gene>
    <name evidence="6" type="ORF">ACCI51_04265</name>
</gene>